<evidence type="ECO:0000313" key="2">
    <source>
        <dbReference type="Proteomes" id="UP000603453"/>
    </source>
</evidence>
<dbReference type="Proteomes" id="UP000603453">
    <property type="component" value="Unassembled WGS sequence"/>
</dbReference>
<proteinExistence type="predicted"/>
<comment type="caution">
    <text evidence="1">The sequence shown here is derived from an EMBL/GenBank/DDBJ whole genome shotgun (WGS) entry which is preliminary data.</text>
</comment>
<organism evidence="1 2">
    <name type="scientific">Mucor saturninus</name>
    <dbReference type="NCBI Taxonomy" id="64648"/>
    <lineage>
        <taxon>Eukaryota</taxon>
        <taxon>Fungi</taxon>
        <taxon>Fungi incertae sedis</taxon>
        <taxon>Mucoromycota</taxon>
        <taxon>Mucoromycotina</taxon>
        <taxon>Mucoromycetes</taxon>
        <taxon>Mucorales</taxon>
        <taxon>Mucorineae</taxon>
        <taxon>Mucoraceae</taxon>
        <taxon>Mucor</taxon>
    </lineage>
</organism>
<accession>A0A8H7QFC4</accession>
<reference evidence="1" key="1">
    <citation type="submission" date="2020-12" db="EMBL/GenBank/DDBJ databases">
        <title>Metabolic potential, ecology and presence of endohyphal bacteria is reflected in genomic diversity of Mucoromycotina.</title>
        <authorList>
            <person name="Muszewska A."/>
            <person name="Okrasinska A."/>
            <person name="Steczkiewicz K."/>
            <person name="Drgas O."/>
            <person name="Orlowska M."/>
            <person name="Perlinska-Lenart U."/>
            <person name="Aleksandrzak-Piekarczyk T."/>
            <person name="Szatraj K."/>
            <person name="Zielenkiewicz U."/>
            <person name="Pilsyk S."/>
            <person name="Malc E."/>
            <person name="Mieczkowski P."/>
            <person name="Kruszewska J.S."/>
            <person name="Biernat P."/>
            <person name="Pawlowska J."/>
        </authorList>
    </citation>
    <scope>NUCLEOTIDE SEQUENCE</scope>
    <source>
        <strain evidence="1">WA0000017839</strain>
    </source>
</reference>
<name>A0A8H7QFC4_9FUNG</name>
<dbReference type="EMBL" id="JAEPRD010000572">
    <property type="protein sequence ID" value="KAG2190755.1"/>
    <property type="molecule type" value="Genomic_DNA"/>
</dbReference>
<evidence type="ECO:0000313" key="1">
    <source>
        <dbReference type="EMBL" id="KAG2190755.1"/>
    </source>
</evidence>
<protein>
    <submittedName>
        <fullName evidence="1">Uncharacterized protein</fullName>
    </submittedName>
</protein>
<keyword evidence="2" id="KW-1185">Reference proteome</keyword>
<dbReference type="AlphaFoldDB" id="A0A8H7QFC4"/>
<sequence>MTNPNSIQKVKLLRASQKGLNRRLLKSIPDFTTHATTCDIPILPATTVDTVANLVLSNTTATASEDYDVDISEFWDFDVAGIDPNTMNMLTEKEIVEQEEEHDRYIDGEVLDIESEDDADSEEFQRARECQLEEVDDADEVMEGKLVFIFDDFIP</sequence>
<gene>
    <name evidence="1" type="ORF">INT47_010359</name>
</gene>